<dbReference type="Proteomes" id="UP000681967">
    <property type="component" value="Unassembled WGS sequence"/>
</dbReference>
<dbReference type="AlphaFoldDB" id="A0A8S3B4V0"/>
<sequence length="80" mass="9318">DLSDRIRRRFKDLSRLIQLDRQSFNILDMAPMPAHAAYMRDIRLNKNNNQSSNEITTDTSWTANVKVQTNDDAEHVQSQT</sequence>
<name>A0A8S3B4V0_9BILA</name>
<feature type="non-terminal residue" evidence="2">
    <location>
        <position position="80"/>
    </location>
</feature>
<dbReference type="Proteomes" id="UP000681720">
    <property type="component" value="Unassembled WGS sequence"/>
</dbReference>
<reference evidence="2" key="1">
    <citation type="submission" date="2021-02" db="EMBL/GenBank/DDBJ databases">
        <authorList>
            <person name="Nowell W R."/>
        </authorList>
    </citation>
    <scope>NUCLEOTIDE SEQUENCE</scope>
</reference>
<gene>
    <name evidence="3" type="ORF">BYL167_LOCUS48802</name>
    <name evidence="2" type="ORF">GIL414_LOCUS45919</name>
</gene>
<accession>A0A8S3B4V0</accession>
<dbReference type="EMBL" id="CAJOBH010143608">
    <property type="protein sequence ID" value="CAF4816630.1"/>
    <property type="molecule type" value="Genomic_DNA"/>
</dbReference>
<comment type="caution">
    <text evidence="2">The sequence shown here is derived from an EMBL/GenBank/DDBJ whole genome shotgun (WGS) entry which is preliminary data.</text>
</comment>
<evidence type="ECO:0000256" key="1">
    <source>
        <dbReference type="SAM" id="MobiDB-lite"/>
    </source>
</evidence>
<protein>
    <submittedName>
        <fullName evidence="2">Uncharacterized protein</fullName>
    </submittedName>
</protein>
<evidence type="ECO:0000313" key="3">
    <source>
        <dbReference type="EMBL" id="CAF4816630.1"/>
    </source>
</evidence>
<dbReference type="EMBL" id="CAJOBJ010142714">
    <property type="protein sequence ID" value="CAF4770310.1"/>
    <property type="molecule type" value="Genomic_DNA"/>
</dbReference>
<feature type="region of interest" description="Disordered" evidence="1">
    <location>
        <begin position="48"/>
        <end position="80"/>
    </location>
</feature>
<evidence type="ECO:0000313" key="4">
    <source>
        <dbReference type="Proteomes" id="UP000681720"/>
    </source>
</evidence>
<proteinExistence type="predicted"/>
<feature type="non-terminal residue" evidence="2">
    <location>
        <position position="1"/>
    </location>
</feature>
<evidence type="ECO:0000313" key="2">
    <source>
        <dbReference type="EMBL" id="CAF4770310.1"/>
    </source>
</evidence>
<organism evidence="2 4">
    <name type="scientific">Rotaria magnacalcarata</name>
    <dbReference type="NCBI Taxonomy" id="392030"/>
    <lineage>
        <taxon>Eukaryota</taxon>
        <taxon>Metazoa</taxon>
        <taxon>Spiralia</taxon>
        <taxon>Gnathifera</taxon>
        <taxon>Rotifera</taxon>
        <taxon>Eurotatoria</taxon>
        <taxon>Bdelloidea</taxon>
        <taxon>Philodinida</taxon>
        <taxon>Philodinidae</taxon>
        <taxon>Rotaria</taxon>
    </lineage>
</organism>